<dbReference type="PANTHER" id="PTHR22652:SF0">
    <property type="entry name" value="NUCLEOPORIN NUP43"/>
    <property type="match status" value="1"/>
</dbReference>
<keyword evidence="2" id="KW-0853">WD repeat</keyword>
<sequence>MNTEYHKNTTFSNSLDLYFVQCTDYPDVRGKLKMADVFAKFVSQKISKIRWCPASDHSLQRSDVFATGSWDNKKNHISLWQVNREESETALEPQPVSDIEHNGDVTDLAYVNGQNLVSASSRGTITCYRQGQNKVLKAVNSWDNIHHHSNKRCSCTAIATKNDGVIATVGEDGRIHILNIEQRDPVRTINNADSSSMNGVAYLKQFEIVTVNSIGQLKVWDLRQPDVEPRIFVLTGERTPLHCVSNHPNQPHIVATGGQDGKLNIWDMRQEKFPVTILDGHDANMWELKFHPTSPD</sequence>
<evidence type="ECO:0000256" key="4">
    <source>
        <dbReference type="ARBA" id="ARBA00023242"/>
    </source>
</evidence>
<organism evidence="6 7">
    <name type="scientific">Owenia fusiformis</name>
    <name type="common">Polychaete worm</name>
    <dbReference type="NCBI Taxonomy" id="6347"/>
    <lineage>
        <taxon>Eukaryota</taxon>
        <taxon>Metazoa</taxon>
        <taxon>Spiralia</taxon>
        <taxon>Lophotrochozoa</taxon>
        <taxon>Annelida</taxon>
        <taxon>Polychaeta</taxon>
        <taxon>Sedentaria</taxon>
        <taxon>Canalipalpata</taxon>
        <taxon>Sabellida</taxon>
        <taxon>Oweniida</taxon>
        <taxon>Oweniidae</taxon>
        <taxon>Owenia</taxon>
    </lineage>
</organism>
<feature type="non-terminal residue" evidence="6">
    <location>
        <position position="1"/>
    </location>
</feature>
<keyword evidence="4" id="KW-0539">Nucleus</keyword>
<dbReference type="SUPFAM" id="SSF50978">
    <property type="entry name" value="WD40 repeat-like"/>
    <property type="match status" value="1"/>
</dbReference>
<evidence type="ECO:0000313" key="7">
    <source>
        <dbReference type="Proteomes" id="UP000749559"/>
    </source>
</evidence>
<dbReference type="Pfam" id="PF12657">
    <property type="entry name" value="TFIIIC_delta"/>
    <property type="match status" value="1"/>
</dbReference>
<dbReference type="PROSITE" id="PS50294">
    <property type="entry name" value="WD_REPEATS_REGION"/>
    <property type="match status" value="1"/>
</dbReference>
<gene>
    <name evidence="6" type="ORF">OFUS_LOCUS22614</name>
</gene>
<comment type="caution">
    <text evidence="6">The sequence shown here is derived from an EMBL/GenBank/DDBJ whole genome shotgun (WGS) entry which is preliminary data.</text>
</comment>
<keyword evidence="3" id="KW-0677">Repeat</keyword>
<evidence type="ECO:0000256" key="1">
    <source>
        <dbReference type="ARBA" id="ARBA00004123"/>
    </source>
</evidence>
<dbReference type="InterPro" id="IPR001680">
    <property type="entry name" value="WD40_rpt"/>
</dbReference>
<accession>A0A8J1TEN4</accession>
<dbReference type="InterPro" id="IPR019775">
    <property type="entry name" value="WD40_repeat_CS"/>
</dbReference>
<name>A0A8J1TEN4_OWEFU</name>
<evidence type="ECO:0000256" key="2">
    <source>
        <dbReference type="ARBA" id="ARBA00022574"/>
    </source>
</evidence>
<reference evidence="6" key="1">
    <citation type="submission" date="2022-03" db="EMBL/GenBank/DDBJ databases">
        <authorList>
            <person name="Martin C."/>
        </authorList>
    </citation>
    <scope>NUCLEOTIDE SEQUENCE</scope>
</reference>
<dbReference type="Gene3D" id="2.130.10.10">
    <property type="entry name" value="YVTN repeat-like/Quinoprotein amine dehydrogenase"/>
    <property type="match status" value="1"/>
</dbReference>
<dbReference type="InterPro" id="IPR036322">
    <property type="entry name" value="WD40_repeat_dom_sf"/>
</dbReference>
<dbReference type="OrthoDB" id="9890280at2759"/>
<dbReference type="Proteomes" id="UP000749559">
    <property type="component" value="Unassembled WGS sequence"/>
</dbReference>
<dbReference type="SMART" id="SM00320">
    <property type="entry name" value="WD40"/>
    <property type="match status" value="5"/>
</dbReference>
<dbReference type="EMBL" id="CAIIXF020000011">
    <property type="protein sequence ID" value="CAH1798467.1"/>
    <property type="molecule type" value="Genomic_DNA"/>
</dbReference>
<proteinExistence type="predicted"/>
<dbReference type="InterPro" id="IPR015943">
    <property type="entry name" value="WD40/YVTN_repeat-like_dom_sf"/>
</dbReference>
<dbReference type="PROSITE" id="PS50082">
    <property type="entry name" value="WD_REPEATS_2"/>
    <property type="match status" value="1"/>
</dbReference>
<dbReference type="InterPro" id="IPR024761">
    <property type="entry name" value="TFIIIC_delta_N"/>
</dbReference>
<evidence type="ECO:0000313" key="6">
    <source>
        <dbReference type="EMBL" id="CAH1798467.1"/>
    </source>
</evidence>
<evidence type="ECO:0000256" key="3">
    <source>
        <dbReference type="ARBA" id="ARBA00022737"/>
    </source>
</evidence>
<comment type="subcellular location">
    <subcellularLocation>
        <location evidence="1">Nucleus</location>
    </subcellularLocation>
</comment>
<feature type="domain" description="Transcription factor IIIC 90kDa subunit N-terminal" evidence="5">
    <location>
        <begin position="13"/>
        <end position="224"/>
    </location>
</feature>
<protein>
    <recommendedName>
        <fullName evidence="5">Transcription factor IIIC 90kDa subunit N-terminal domain-containing protein</fullName>
    </recommendedName>
</protein>
<evidence type="ECO:0000259" key="5">
    <source>
        <dbReference type="Pfam" id="PF12657"/>
    </source>
</evidence>
<keyword evidence="7" id="KW-1185">Reference proteome</keyword>
<dbReference type="PROSITE" id="PS00678">
    <property type="entry name" value="WD_REPEATS_1"/>
    <property type="match status" value="1"/>
</dbReference>
<dbReference type="PANTHER" id="PTHR22652">
    <property type="entry name" value="NUCLEOPORIN NUP43"/>
    <property type="match status" value="1"/>
</dbReference>
<dbReference type="GO" id="GO:0031080">
    <property type="term" value="C:nuclear pore outer ring"/>
    <property type="evidence" value="ECO:0007669"/>
    <property type="project" value="TreeGrafter"/>
</dbReference>
<dbReference type="AlphaFoldDB" id="A0A8J1TEN4"/>
<dbReference type="Pfam" id="PF00400">
    <property type="entry name" value="WD40"/>
    <property type="match status" value="1"/>
</dbReference>